<dbReference type="GO" id="GO:0003735">
    <property type="term" value="F:structural constituent of ribosome"/>
    <property type="evidence" value="ECO:0007669"/>
    <property type="project" value="TreeGrafter"/>
</dbReference>
<dbReference type="CDD" id="cd05688">
    <property type="entry name" value="S1_RPS1_repeat_ec3"/>
    <property type="match status" value="1"/>
</dbReference>
<dbReference type="NCBIfam" id="NF004952">
    <property type="entry name" value="PRK06299.1-2"/>
    <property type="match status" value="1"/>
</dbReference>
<dbReference type="SUPFAM" id="SSF50249">
    <property type="entry name" value="Nucleic acid-binding proteins"/>
    <property type="match status" value="6"/>
</dbReference>
<evidence type="ECO:0000256" key="4">
    <source>
        <dbReference type="ARBA" id="ARBA00022980"/>
    </source>
</evidence>
<dbReference type="RefSeq" id="WP_097129586.1">
    <property type="nucleotide sequence ID" value="NZ_OCNH01000005.1"/>
</dbReference>
<name>A0A286GKF1_9BACT</name>
<dbReference type="CDD" id="cd05687">
    <property type="entry name" value="S1_RPS1_repeat_ec1_hs1"/>
    <property type="match status" value="1"/>
</dbReference>
<organism evidence="11 12">
    <name type="scientific">Spirosoma fluviale</name>
    <dbReference type="NCBI Taxonomy" id="1597977"/>
    <lineage>
        <taxon>Bacteria</taxon>
        <taxon>Pseudomonadati</taxon>
        <taxon>Bacteroidota</taxon>
        <taxon>Cytophagia</taxon>
        <taxon>Cytophagales</taxon>
        <taxon>Cytophagaceae</taxon>
        <taxon>Spirosoma</taxon>
    </lineage>
</organism>
<comment type="function">
    <text evidence="6">Binds mRNA; thus facilitating recognition of the initiation point. It is needed to translate mRNA with a short Shine-Dalgarno (SD) purine-rich sequence.</text>
</comment>
<dbReference type="InterPro" id="IPR003029">
    <property type="entry name" value="S1_domain"/>
</dbReference>
<keyword evidence="4 11" id="KW-0689">Ribosomal protein</keyword>
<reference evidence="12" key="1">
    <citation type="submission" date="2017-09" db="EMBL/GenBank/DDBJ databases">
        <authorList>
            <person name="Varghese N."/>
            <person name="Submissions S."/>
        </authorList>
    </citation>
    <scope>NUCLEOTIDE SEQUENCE [LARGE SCALE GENOMIC DNA]</scope>
    <source>
        <strain evidence="12">DSM 29961</strain>
    </source>
</reference>
<dbReference type="OrthoDB" id="9804077at2"/>
<evidence type="ECO:0000256" key="6">
    <source>
        <dbReference type="ARBA" id="ARBA00025604"/>
    </source>
</evidence>
<dbReference type="SMART" id="SM00316">
    <property type="entry name" value="S1"/>
    <property type="match status" value="6"/>
</dbReference>
<evidence type="ECO:0000259" key="10">
    <source>
        <dbReference type="PROSITE" id="PS50126"/>
    </source>
</evidence>
<feature type="domain" description="S1 motif" evidence="10">
    <location>
        <begin position="129"/>
        <end position="195"/>
    </location>
</feature>
<dbReference type="Proteomes" id="UP000219452">
    <property type="component" value="Unassembled WGS sequence"/>
</dbReference>
<feature type="compositionally biased region" description="Low complexity" evidence="9">
    <location>
        <begin position="558"/>
        <end position="574"/>
    </location>
</feature>
<evidence type="ECO:0000256" key="7">
    <source>
        <dbReference type="ARBA" id="ARBA00035293"/>
    </source>
</evidence>
<dbReference type="Gene3D" id="2.40.50.140">
    <property type="entry name" value="Nucleic acid-binding proteins"/>
    <property type="match status" value="6"/>
</dbReference>
<dbReference type="PANTHER" id="PTHR10724:SF7">
    <property type="entry name" value="SMALL RIBOSOMAL SUBUNIT PROTEIN BS1C"/>
    <property type="match status" value="1"/>
</dbReference>
<feature type="domain" description="S1 motif" evidence="10">
    <location>
        <begin position="390"/>
        <end position="460"/>
    </location>
</feature>
<dbReference type="FunFam" id="2.40.50.140:FF:000103">
    <property type="entry name" value="protein RRP5 homolog"/>
    <property type="match status" value="1"/>
</dbReference>
<evidence type="ECO:0000256" key="5">
    <source>
        <dbReference type="ARBA" id="ARBA00023274"/>
    </source>
</evidence>
<evidence type="ECO:0000256" key="1">
    <source>
        <dbReference type="ARBA" id="ARBA00006767"/>
    </source>
</evidence>
<dbReference type="NCBIfam" id="NF004953">
    <property type="entry name" value="PRK06299.1-3"/>
    <property type="match status" value="1"/>
</dbReference>
<dbReference type="CDD" id="cd04465">
    <property type="entry name" value="S1_RPS1_repeat_ec2_hs2"/>
    <property type="match status" value="1"/>
</dbReference>
<dbReference type="EMBL" id="OCNH01000005">
    <property type="protein sequence ID" value="SOD96015.1"/>
    <property type="molecule type" value="Genomic_DNA"/>
</dbReference>
<dbReference type="GO" id="GO:0003729">
    <property type="term" value="F:mRNA binding"/>
    <property type="evidence" value="ECO:0007669"/>
    <property type="project" value="UniProtKB-ARBA"/>
</dbReference>
<dbReference type="InterPro" id="IPR035104">
    <property type="entry name" value="Ribosomal_protein_S1-like"/>
</dbReference>
<evidence type="ECO:0000256" key="3">
    <source>
        <dbReference type="ARBA" id="ARBA00022884"/>
    </source>
</evidence>
<evidence type="ECO:0000256" key="8">
    <source>
        <dbReference type="ARBA" id="ARBA00035517"/>
    </source>
</evidence>
<keyword evidence="3" id="KW-0694">RNA-binding</keyword>
<keyword evidence="5" id="KW-0687">Ribonucleoprotein</keyword>
<protein>
    <recommendedName>
        <fullName evidence="7">Small ribosomal subunit protein bS1</fullName>
    </recommendedName>
    <alternativeName>
        <fullName evidence="8">30S ribosomal protein S1</fullName>
    </alternativeName>
</protein>
<dbReference type="FunFam" id="2.40.50.140:FF:000011">
    <property type="entry name" value="30S ribosomal protein S1"/>
    <property type="match status" value="1"/>
</dbReference>
<sequence>MSKTQQRELPAFDWDRADNKGFGSGYSVEEHNRMLELYDNTLSEVKEKEVVMGTVVGITDREVLLNIGFKSDGLVPASEFRDMPDLKMGDEIEVYVENQEDPNGQLVLSRKKAKVITAWQKIQRALDEDLVIDGFVKRRTKGGLIVDIFSIEAFLPGSQIDVKPIRDFDIFVGKKMEVKVVKINYANDNVVVSHKVLIEKDLEAQRAQILNNLEKGQVLEGVIKNMTNFGVFIDLGGVDGLLHITDISWGRISHPSEVLHLDQKVNVVVLDFDEDKKRISLGMKQLQAHPWDALAEDIQVGSKVKGKIVNVADYGAFLEIQPGVEGLIHVSEMSWSQHLRNPQEFLKVGDEVEAQVLTLDRNDRKMSLGIKQLTEDPWTRPELRTKYAVGTKHKGMVRNLTNFGLFLELEEGIDGLVHVSDLSWTKKVKHPSDFIKVGDELEVLVLELDVDNRRLALGHKQLEENPWDTFETVFAVGTIHRCTILNKNDKMATLELPYGIEGFSSLKNLGKEDGTFAEVGETLDFKVTEFSKEEKRIMLSHTKTWGEKNEPVKEAKAPKVAAPKAASAPAQADRGATLGDLDALAALKEQLEGRN</sequence>
<evidence type="ECO:0000256" key="2">
    <source>
        <dbReference type="ARBA" id="ARBA00022737"/>
    </source>
</evidence>
<dbReference type="AlphaFoldDB" id="A0A286GKF1"/>
<feature type="compositionally biased region" description="Basic and acidic residues" evidence="9">
    <location>
        <begin position="545"/>
        <end position="557"/>
    </location>
</feature>
<dbReference type="InterPro" id="IPR050437">
    <property type="entry name" value="Ribos_protein_bS1-like"/>
</dbReference>
<dbReference type="GO" id="GO:0022627">
    <property type="term" value="C:cytosolic small ribosomal subunit"/>
    <property type="evidence" value="ECO:0007669"/>
    <property type="project" value="TreeGrafter"/>
</dbReference>
<evidence type="ECO:0000313" key="11">
    <source>
        <dbReference type="EMBL" id="SOD96015.1"/>
    </source>
</evidence>
<proteinExistence type="inferred from homology"/>
<keyword evidence="2" id="KW-0677">Repeat</keyword>
<feature type="domain" description="S1 motif" evidence="10">
    <location>
        <begin position="48"/>
        <end position="111"/>
    </location>
</feature>
<dbReference type="PROSITE" id="PS50126">
    <property type="entry name" value="S1"/>
    <property type="match status" value="6"/>
</dbReference>
<evidence type="ECO:0000313" key="12">
    <source>
        <dbReference type="Proteomes" id="UP000219452"/>
    </source>
</evidence>
<gene>
    <name evidence="11" type="ORF">SAMN06269250_5097</name>
</gene>
<dbReference type="FunFam" id="2.40.50.140:FF:000051">
    <property type="entry name" value="RNA-binding transcriptional accessory protein"/>
    <property type="match status" value="1"/>
</dbReference>
<dbReference type="PRINTS" id="PR00681">
    <property type="entry name" value="RIBOSOMALS1"/>
</dbReference>
<dbReference type="PANTHER" id="PTHR10724">
    <property type="entry name" value="30S RIBOSOMAL PROTEIN S1"/>
    <property type="match status" value="1"/>
</dbReference>
<accession>A0A286GKF1</accession>
<keyword evidence="12" id="KW-1185">Reference proteome</keyword>
<dbReference type="FunFam" id="2.40.50.140:FF:000110">
    <property type="entry name" value="30S ribosomal protein S1"/>
    <property type="match status" value="1"/>
</dbReference>
<feature type="domain" description="S1 motif" evidence="10">
    <location>
        <begin position="477"/>
        <end position="542"/>
    </location>
</feature>
<dbReference type="Pfam" id="PF00575">
    <property type="entry name" value="S1"/>
    <property type="match status" value="6"/>
</dbReference>
<comment type="similarity">
    <text evidence="1">Belongs to the bacterial ribosomal protein bS1 family.</text>
</comment>
<evidence type="ECO:0000256" key="9">
    <source>
        <dbReference type="SAM" id="MobiDB-lite"/>
    </source>
</evidence>
<feature type="domain" description="S1 motif" evidence="10">
    <location>
        <begin position="216"/>
        <end position="284"/>
    </location>
</feature>
<feature type="domain" description="S1 motif" evidence="10">
    <location>
        <begin position="301"/>
        <end position="371"/>
    </location>
</feature>
<feature type="region of interest" description="Disordered" evidence="9">
    <location>
        <begin position="545"/>
        <end position="574"/>
    </location>
</feature>
<dbReference type="GO" id="GO:0006412">
    <property type="term" value="P:translation"/>
    <property type="evidence" value="ECO:0007669"/>
    <property type="project" value="TreeGrafter"/>
</dbReference>
<dbReference type="InterPro" id="IPR012340">
    <property type="entry name" value="NA-bd_OB-fold"/>
</dbReference>